<evidence type="ECO:0000313" key="1">
    <source>
        <dbReference type="Proteomes" id="UP000887572"/>
    </source>
</evidence>
<evidence type="ECO:0000313" key="2">
    <source>
        <dbReference type="WBParaSite" id="Gr19_v10_g9418.t1"/>
    </source>
</evidence>
<protein>
    <submittedName>
        <fullName evidence="2">Uncharacterized protein</fullName>
    </submittedName>
</protein>
<proteinExistence type="predicted"/>
<organism evidence="1 2">
    <name type="scientific">Globodera rostochiensis</name>
    <name type="common">Golden nematode worm</name>
    <name type="synonym">Heterodera rostochiensis</name>
    <dbReference type="NCBI Taxonomy" id="31243"/>
    <lineage>
        <taxon>Eukaryota</taxon>
        <taxon>Metazoa</taxon>
        <taxon>Ecdysozoa</taxon>
        <taxon>Nematoda</taxon>
        <taxon>Chromadorea</taxon>
        <taxon>Rhabditida</taxon>
        <taxon>Tylenchina</taxon>
        <taxon>Tylenchomorpha</taxon>
        <taxon>Tylenchoidea</taxon>
        <taxon>Heteroderidae</taxon>
        <taxon>Heteroderinae</taxon>
        <taxon>Globodera</taxon>
    </lineage>
</organism>
<keyword evidence="1" id="KW-1185">Reference proteome</keyword>
<dbReference type="Proteomes" id="UP000887572">
    <property type="component" value="Unplaced"/>
</dbReference>
<name>A0A914IFF9_GLORO</name>
<reference evidence="2" key="1">
    <citation type="submission" date="2022-11" db="UniProtKB">
        <authorList>
            <consortium name="WormBaseParasite"/>
        </authorList>
    </citation>
    <scope>IDENTIFICATION</scope>
</reference>
<accession>A0A914IFF9</accession>
<sequence length="196" mass="22242">MQGILESDEFKLYHVNRQQATIKCFLANRHGLGGIFVINKVKSFNHPDEFEFRTALSVSKEATERPEAPEIVIVSPPKQSRPRPTTRFAGHTPPPFQEWLKERCQEQRQPVQDKPLRIEAYHLAAHKEETFVPFVKATRPAQPSVSSTRCCSNGCIDTSLIRTKHGNFTRITPSSTDQCNEKRPNIFGLGLPMLFG</sequence>
<dbReference type="AlphaFoldDB" id="A0A914IFF9"/>
<dbReference type="WBParaSite" id="Gr19_v10_g9418.t1">
    <property type="protein sequence ID" value="Gr19_v10_g9418.t1"/>
    <property type="gene ID" value="Gr19_v10_g9418"/>
</dbReference>